<evidence type="ECO:0000259" key="9">
    <source>
        <dbReference type="PROSITE" id="PS50928"/>
    </source>
</evidence>
<evidence type="ECO:0000313" key="10">
    <source>
        <dbReference type="EMBL" id="SFP64584.1"/>
    </source>
</evidence>
<dbReference type="SUPFAM" id="SSF161098">
    <property type="entry name" value="MetI-like"/>
    <property type="match status" value="1"/>
</dbReference>
<sequence>MDALADESMFAWVGERIKRQDSASVFLLAPLAAFELVFFVVPFLILVRMSFNTQPETGFYESGWTLAAYGEILASNLYHQIILFSFKLGVIATVVAVLLGLFYAYAAYRAEGLTKSILLFSVILPLLTTLVVKTYAWRPLLAPNGVLNDLLLSLGLVDGRIQFAPSLFGTVVGQVYIVFPYAVLAIYSVLSTLDWDVVEAARDLGASRPRSFFEVVLPEVLPGVAVATVVSFAWSVGAYAAPSQLGTGEQTTFAMEIGNLMLTNFNWPVGAAFALLMLAAMLAATLAVIRLLTGSVGGVQDV</sequence>
<evidence type="ECO:0000256" key="7">
    <source>
        <dbReference type="ARBA" id="ARBA00023136"/>
    </source>
</evidence>
<dbReference type="Proteomes" id="UP000183769">
    <property type="component" value="Unassembled WGS sequence"/>
</dbReference>
<proteinExistence type="inferred from homology"/>
<dbReference type="OrthoDB" id="31404at2157"/>
<evidence type="ECO:0000256" key="2">
    <source>
        <dbReference type="ARBA" id="ARBA00007069"/>
    </source>
</evidence>
<evidence type="ECO:0000256" key="8">
    <source>
        <dbReference type="RuleBase" id="RU363032"/>
    </source>
</evidence>
<feature type="transmembrane region" description="Helical" evidence="8">
    <location>
        <begin position="269"/>
        <end position="292"/>
    </location>
</feature>
<accession>A0A1I5S1K6</accession>
<evidence type="ECO:0000256" key="6">
    <source>
        <dbReference type="ARBA" id="ARBA00022989"/>
    </source>
</evidence>
<protein>
    <submittedName>
        <fullName evidence="10">Spermidine/putrescine transport system permease protein</fullName>
    </submittedName>
</protein>
<name>A0A1I5S1K6_9EURY</name>
<evidence type="ECO:0000313" key="11">
    <source>
        <dbReference type="Proteomes" id="UP000183769"/>
    </source>
</evidence>
<keyword evidence="11" id="KW-1185">Reference proteome</keyword>
<comment type="similarity">
    <text evidence="2">Belongs to the binding-protein-dependent transport system permease family. CysTW subfamily.</text>
</comment>
<keyword evidence="6 8" id="KW-1133">Transmembrane helix</keyword>
<dbReference type="GO" id="GO:0005886">
    <property type="term" value="C:plasma membrane"/>
    <property type="evidence" value="ECO:0007669"/>
    <property type="project" value="UniProtKB-SubCell"/>
</dbReference>
<feature type="domain" description="ABC transmembrane type-1" evidence="9">
    <location>
        <begin position="82"/>
        <end position="288"/>
    </location>
</feature>
<keyword evidence="7 8" id="KW-0472">Membrane</keyword>
<feature type="transmembrane region" description="Helical" evidence="8">
    <location>
        <begin position="211"/>
        <end position="234"/>
    </location>
</feature>
<dbReference type="Gene3D" id="1.10.3720.10">
    <property type="entry name" value="MetI-like"/>
    <property type="match status" value="1"/>
</dbReference>
<evidence type="ECO:0000256" key="4">
    <source>
        <dbReference type="ARBA" id="ARBA00022475"/>
    </source>
</evidence>
<keyword evidence="4" id="KW-1003">Cell membrane</keyword>
<dbReference type="CDD" id="cd06261">
    <property type="entry name" value="TM_PBP2"/>
    <property type="match status" value="1"/>
</dbReference>
<reference evidence="11" key="1">
    <citation type="submission" date="2016-10" db="EMBL/GenBank/DDBJ databases">
        <authorList>
            <person name="Varghese N."/>
            <person name="Submissions S."/>
        </authorList>
    </citation>
    <scope>NUCLEOTIDE SEQUENCE [LARGE SCALE GENOMIC DNA]</scope>
    <source>
        <strain evidence="11">CGMCC 1.10329</strain>
    </source>
</reference>
<keyword evidence="3 8" id="KW-0813">Transport</keyword>
<feature type="transmembrane region" description="Helical" evidence="8">
    <location>
        <begin position="117"/>
        <end position="137"/>
    </location>
</feature>
<dbReference type="Pfam" id="PF00528">
    <property type="entry name" value="BPD_transp_1"/>
    <property type="match status" value="1"/>
</dbReference>
<dbReference type="PANTHER" id="PTHR42929:SF1">
    <property type="entry name" value="INNER MEMBRANE ABC TRANSPORTER PERMEASE PROTEIN YDCU-RELATED"/>
    <property type="match status" value="1"/>
</dbReference>
<dbReference type="AlphaFoldDB" id="A0A1I5S1K6"/>
<feature type="transmembrane region" description="Helical" evidence="8">
    <location>
        <begin position="167"/>
        <end position="190"/>
    </location>
</feature>
<feature type="transmembrane region" description="Helical" evidence="8">
    <location>
        <begin position="25"/>
        <end position="47"/>
    </location>
</feature>
<keyword evidence="5 8" id="KW-0812">Transmembrane</keyword>
<organism evidence="10 11">
    <name type="scientific">Halolamina pelagica</name>
    <dbReference type="NCBI Taxonomy" id="699431"/>
    <lineage>
        <taxon>Archaea</taxon>
        <taxon>Methanobacteriati</taxon>
        <taxon>Methanobacteriota</taxon>
        <taxon>Stenosarchaea group</taxon>
        <taxon>Halobacteria</taxon>
        <taxon>Halobacteriales</taxon>
        <taxon>Haloferacaceae</taxon>
    </lineage>
</organism>
<evidence type="ECO:0000256" key="1">
    <source>
        <dbReference type="ARBA" id="ARBA00004651"/>
    </source>
</evidence>
<dbReference type="InterPro" id="IPR035906">
    <property type="entry name" value="MetI-like_sf"/>
</dbReference>
<dbReference type="PANTHER" id="PTHR42929">
    <property type="entry name" value="INNER MEMBRANE ABC TRANSPORTER PERMEASE PROTEIN YDCU-RELATED-RELATED"/>
    <property type="match status" value="1"/>
</dbReference>
<dbReference type="RefSeq" id="WP_079990149.1">
    <property type="nucleotide sequence ID" value="NZ_FOXI01000005.1"/>
</dbReference>
<dbReference type="GO" id="GO:0055085">
    <property type="term" value="P:transmembrane transport"/>
    <property type="evidence" value="ECO:0007669"/>
    <property type="project" value="InterPro"/>
</dbReference>
<feature type="transmembrane region" description="Helical" evidence="8">
    <location>
        <begin position="81"/>
        <end position="105"/>
    </location>
</feature>
<dbReference type="InterPro" id="IPR000515">
    <property type="entry name" value="MetI-like"/>
</dbReference>
<dbReference type="EMBL" id="FOXI01000005">
    <property type="protein sequence ID" value="SFP64584.1"/>
    <property type="molecule type" value="Genomic_DNA"/>
</dbReference>
<comment type="subcellular location">
    <subcellularLocation>
        <location evidence="1 8">Cell membrane</location>
        <topology evidence="1 8">Multi-pass membrane protein</topology>
    </subcellularLocation>
</comment>
<dbReference type="PROSITE" id="PS50928">
    <property type="entry name" value="ABC_TM1"/>
    <property type="match status" value="1"/>
</dbReference>
<gene>
    <name evidence="10" type="ORF">SAMN05216277_105249</name>
</gene>
<evidence type="ECO:0000256" key="3">
    <source>
        <dbReference type="ARBA" id="ARBA00022448"/>
    </source>
</evidence>
<evidence type="ECO:0000256" key="5">
    <source>
        <dbReference type="ARBA" id="ARBA00022692"/>
    </source>
</evidence>